<dbReference type="SUPFAM" id="SSF51351">
    <property type="entry name" value="Triosephosphate isomerase (TIM)"/>
    <property type="match status" value="1"/>
</dbReference>
<gene>
    <name evidence="4" type="ORF">A2672_01565</name>
</gene>
<comment type="similarity">
    <text evidence="1 3">Belongs to the triosephosphate isomerase family.</text>
</comment>
<dbReference type="Proteomes" id="UP000178065">
    <property type="component" value="Unassembled WGS sequence"/>
</dbReference>
<evidence type="ECO:0000313" key="4">
    <source>
        <dbReference type="EMBL" id="OHA64855.1"/>
    </source>
</evidence>
<comment type="catalytic activity">
    <reaction evidence="3">
        <text>D-glyceraldehyde 3-phosphate = dihydroxyacetone phosphate</text>
        <dbReference type="Rhea" id="RHEA:18585"/>
        <dbReference type="ChEBI" id="CHEBI:57642"/>
        <dbReference type="ChEBI" id="CHEBI:59776"/>
        <dbReference type="EC" id="5.3.1.1"/>
    </reaction>
</comment>
<keyword evidence="3" id="KW-0963">Cytoplasm</keyword>
<dbReference type="GO" id="GO:0004807">
    <property type="term" value="F:triose-phosphate isomerase activity"/>
    <property type="evidence" value="ECO:0007669"/>
    <property type="project" value="UniProtKB-EC"/>
</dbReference>
<dbReference type="Pfam" id="PF00121">
    <property type="entry name" value="TIM"/>
    <property type="match status" value="1"/>
</dbReference>
<dbReference type="CDD" id="cd00311">
    <property type="entry name" value="TIM"/>
    <property type="match status" value="1"/>
</dbReference>
<sequence>MNPIIVANWKMNPQTLKGAFELTKAVRKGVRSANANVVLCPPYVFIPQLLAAKNMEIGAQNCSWQEQGPLTGEVSPRQLKDLGCSYVILGHSERKKELGETLAMVQRKVAAALTAKLRVILCVESVAELRTLKKKVRSFKNVAVVYEPSFAISTQGGRRVAPRHIAAMVSRLKKVAGRNVPVLYGGSVDAKSMRDIMTKGNVQGALVGAASLKAKEFIALVKNAL</sequence>
<evidence type="ECO:0000256" key="3">
    <source>
        <dbReference type="RuleBase" id="RU363013"/>
    </source>
</evidence>
<dbReference type="GO" id="GO:0005829">
    <property type="term" value="C:cytosol"/>
    <property type="evidence" value="ECO:0007669"/>
    <property type="project" value="TreeGrafter"/>
</dbReference>
<dbReference type="PANTHER" id="PTHR21139:SF42">
    <property type="entry name" value="TRIOSEPHOSPHATE ISOMERASE"/>
    <property type="match status" value="1"/>
</dbReference>
<proteinExistence type="inferred from homology"/>
<keyword evidence="2 3" id="KW-0413">Isomerase</keyword>
<dbReference type="EMBL" id="MHTT01000027">
    <property type="protein sequence ID" value="OHA64855.1"/>
    <property type="molecule type" value="Genomic_DNA"/>
</dbReference>
<evidence type="ECO:0000256" key="1">
    <source>
        <dbReference type="ARBA" id="ARBA00007422"/>
    </source>
</evidence>
<comment type="pathway">
    <text evidence="3">Carbohydrate degradation; glycolysis; D-glyceraldehyde 3-phosphate from glycerone phosphate: step 1/1.</text>
</comment>
<dbReference type="Gene3D" id="3.20.20.70">
    <property type="entry name" value="Aldolase class I"/>
    <property type="match status" value="1"/>
</dbReference>
<evidence type="ECO:0000313" key="5">
    <source>
        <dbReference type="Proteomes" id="UP000178065"/>
    </source>
</evidence>
<comment type="pathway">
    <text evidence="3">Carbohydrate biosynthesis; gluconeogenesis.</text>
</comment>
<accession>A0A1G2QW64</accession>
<organism evidence="4 5">
    <name type="scientific">Candidatus Wildermuthbacteria bacterium RIFCSPHIGHO2_01_FULL_49_22b</name>
    <dbReference type="NCBI Taxonomy" id="1802448"/>
    <lineage>
        <taxon>Bacteria</taxon>
        <taxon>Candidatus Wildermuthiibacteriota</taxon>
    </lineage>
</organism>
<comment type="caution">
    <text evidence="4">The sequence shown here is derived from an EMBL/GenBank/DDBJ whole genome shotgun (WGS) entry which is preliminary data.</text>
</comment>
<keyword evidence="3" id="KW-0312">Gluconeogenesis</keyword>
<comment type="subunit">
    <text evidence="3">Homodimer.</text>
</comment>
<dbReference type="STRING" id="1802448.A2672_01565"/>
<comment type="subcellular location">
    <subcellularLocation>
        <location evidence="3">Cytoplasm</location>
    </subcellularLocation>
</comment>
<dbReference type="GO" id="GO:0006094">
    <property type="term" value="P:gluconeogenesis"/>
    <property type="evidence" value="ECO:0007669"/>
    <property type="project" value="UniProtKB-UniPathway"/>
</dbReference>
<protein>
    <recommendedName>
        <fullName evidence="3">Triosephosphate isomerase</fullName>
        <ecNumber evidence="3">5.3.1.1</ecNumber>
    </recommendedName>
</protein>
<dbReference type="PANTHER" id="PTHR21139">
    <property type="entry name" value="TRIOSEPHOSPHATE ISOMERASE"/>
    <property type="match status" value="1"/>
</dbReference>
<dbReference type="GO" id="GO:0006096">
    <property type="term" value="P:glycolytic process"/>
    <property type="evidence" value="ECO:0007669"/>
    <property type="project" value="UniProtKB-UniPathway"/>
</dbReference>
<name>A0A1G2QW64_9BACT</name>
<dbReference type="GO" id="GO:0046166">
    <property type="term" value="P:glyceraldehyde-3-phosphate biosynthetic process"/>
    <property type="evidence" value="ECO:0007669"/>
    <property type="project" value="TreeGrafter"/>
</dbReference>
<dbReference type="InterPro" id="IPR035990">
    <property type="entry name" value="TIM_sf"/>
</dbReference>
<dbReference type="InterPro" id="IPR000652">
    <property type="entry name" value="Triosephosphate_isomerase"/>
</dbReference>
<dbReference type="EC" id="5.3.1.1" evidence="3"/>
<dbReference type="InterPro" id="IPR013785">
    <property type="entry name" value="Aldolase_TIM"/>
</dbReference>
<keyword evidence="3" id="KW-0324">Glycolysis</keyword>
<dbReference type="UniPathway" id="UPA00138"/>
<evidence type="ECO:0000256" key="2">
    <source>
        <dbReference type="ARBA" id="ARBA00023235"/>
    </source>
</evidence>
<dbReference type="UniPathway" id="UPA00109">
    <property type="reaction ID" value="UER00189"/>
</dbReference>
<dbReference type="GO" id="GO:0019563">
    <property type="term" value="P:glycerol catabolic process"/>
    <property type="evidence" value="ECO:0007669"/>
    <property type="project" value="TreeGrafter"/>
</dbReference>
<reference evidence="4 5" key="1">
    <citation type="journal article" date="2016" name="Nat. Commun.">
        <title>Thousands of microbial genomes shed light on interconnected biogeochemical processes in an aquifer system.</title>
        <authorList>
            <person name="Anantharaman K."/>
            <person name="Brown C.T."/>
            <person name="Hug L.A."/>
            <person name="Sharon I."/>
            <person name="Castelle C.J."/>
            <person name="Probst A.J."/>
            <person name="Thomas B.C."/>
            <person name="Singh A."/>
            <person name="Wilkins M.J."/>
            <person name="Karaoz U."/>
            <person name="Brodie E.L."/>
            <person name="Williams K.H."/>
            <person name="Hubbard S.S."/>
            <person name="Banfield J.F."/>
        </authorList>
    </citation>
    <scope>NUCLEOTIDE SEQUENCE [LARGE SCALE GENOMIC DNA]</scope>
</reference>
<dbReference type="PROSITE" id="PS51440">
    <property type="entry name" value="TIM_2"/>
    <property type="match status" value="1"/>
</dbReference>
<dbReference type="AlphaFoldDB" id="A0A1G2QW64"/>